<keyword evidence="4 5" id="KW-0472">Membrane</keyword>
<dbReference type="Proteomes" id="UP000557217">
    <property type="component" value="Unassembled WGS sequence"/>
</dbReference>
<feature type="transmembrane region" description="Helical" evidence="5">
    <location>
        <begin position="133"/>
        <end position="160"/>
    </location>
</feature>
<dbReference type="GO" id="GO:0017004">
    <property type="term" value="P:cytochrome complex assembly"/>
    <property type="evidence" value="ECO:0007669"/>
    <property type="project" value="InterPro"/>
</dbReference>
<dbReference type="InterPro" id="IPR045062">
    <property type="entry name" value="Cyt_c_biogenesis_CcsA/CcmC"/>
</dbReference>
<feature type="transmembrane region" description="Helical" evidence="5">
    <location>
        <begin position="244"/>
        <end position="263"/>
    </location>
</feature>
<feature type="transmembrane region" description="Helical" evidence="5">
    <location>
        <begin position="72"/>
        <end position="89"/>
    </location>
</feature>
<keyword evidence="3 5" id="KW-1133">Transmembrane helix</keyword>
<evidence type="ECO:0000256" key="2">
    <source>
        <dbReference type="ARBA" id="ARBA00022692"/>
    </source>
</evidence>
<feature type="transmembrane region" description="Helical" evidence="5">
    <location>
        <begin position="37"/>
        <end position="57"/>
    </location>
</feature>
<dbReference type="PANTHER" id="PTHR30071:SF15">
    <property type="entry name" value="PROTEIN HEMX"/>
    <property type="match status" value="1"/>
</dbReference>
<dbReference type="AlphaFoldDB" id="A0A840PWS2"/>
<dbReference type="GO" id="GO:0020037">
    <property type="term" value="F:heme binding"/>
    <property type="evidence" value="ECO:0007669"/>
    <property type="project" value="InterPro"/>
</dbReference>
<dbReference type="InterPro" id="IPR002541">
    <property type="entry name" value="Cyt_c_assembly"/>
</dbReference>
<organism evidence="7 8">
    <name type="scientific">Ureibacillus thermosphaericus</name>
    <dbReference type="NCBI Taxonomy" id="51173"/>
    <lineage>
        <taxon>Bacteria</taxon>
        <taxon>Bacillati</taxon>
        <taxon>Bacillota</taxon>
        <taxon>Bacilli</taxon>
        <taxon>Bacillales</taxon>
        <taxon>Caryophanaceae</taxon>
        <taxon>Ureibacillus</taxon>
    </lineage>
</organism>
<dbReference type="Pfam" id="PF01578">
    <property type="entry name" value="Cytochrom_C_asm"/>
    <property type="match status" value="1"/>
</dbReference>
<accession>A0A840PWS2</accession>
<comment type="subcellular location">
    <subcellularLocation>
        <location evidence="1">Membrane</location>
        <topology evidence="1">Multi-pass membrane protein</topology>
    </subcellularLocation>
</comment>
<evidence type="ECO:0000313" key="8">
    <source>
        <dbReference type="Proteomes" id="UP000557217"/>
    </source>
</evidence>
<evidence type="ECO:0000259" key="6">
    <source>
        <dbReference type="Pfam" id="PF01578"/>
    </source>
</evidence>
<feature type="transmembrane region" description="Helical" evidence="5">
    <location>
        <begin position="96"/>
        <end position="113"/>
    </location>
</feature>
<evidence type="ECO:0000256" key="5">
    <source>
        <dbReference type="SAM" id="Phobius"/>
    </source>
</evidence>
<comment type="caution">
    <text evidence="7">The sequence shown here is derived from an EMBL/GenBank/DDBJ whole genome shotgun (WGS) entry which is preliminary data.</text>
</comment>
<gene>
    <name evidence="7" type="ORF">HNR36_001539</name>
</gene>
<evidence type="ECO:0000313" key="7">
    <source>
        <dbReference type="EMBL" id="MBB5149152.1"/>
    </source>
</evidence>
<keyword evidence="8" id="KW-1185">Reference proteome</keyword>
<name>A0A840PWS2_URETH</name>
<dbReference type="GO" id="GO:0005886">
    <property type="term" value="C:plasma membrane"/>
    <property type="evidence" value="ECO:0007669"/>
    <property type="project" value="TreeGrafter"/>
</dbReference>
<dbReference type="PANTHER" id="PTHR30071">
    <property type="entry name" value="HEME EXPORTER PROTEIN C"/>
    <property type="match status" value="1"/>
</dbReference>
<protein>
    <submittedName>
        <fullName evidence="7">HemX protein</fullName>
    </submittedName>
</protein>
<evidence type="ECO:0000256" key="1">
    <source>
        <dbReference type="ARBA" id="ARBA00004141"/>
    </source>
</evidence>
<keyword evidence="2 5" id="KW-0812">Transmembrane</keyword>
<proteinExistence type="predicted"/>
<feature type="domain" description="Cytochrome c assembly protein" evidence="6">
    <location>
        <begin position="67"/>
        <end position="265"/>
    </location>
</feature>
<feature type="transmembrane region" description="Helical" evidence="5">
    <location>
        <begin position="211"/>
        <end position="232"/>
    </location>
</feature>
<reference evidence="7 8" key="1">
    <citation type="submission" date="2020-08" db="EMBL/GenBank/DDBJ databases">
        <title>Genomic Encyclopedia of Type Strains, Phase IV (KMG-IV): sequencing the most valuable type-strain genomes for metagenomic binning, comparative biology and taxonomic classification.</title>
        <authorList>
            <person name="Goeker M."/>
        </authorList>
    </citation>
    <scope>NUCLEOTIDE SEQUENCE [LARGE SCALE GENOMIC DNA]</scope>
    <source>
        <strain evidence="7 8">DSM 10633</strain>
    </source>
</reference>
<dbReference type="EMBL" id="JACHGZ010000015">
    <property type="protein sequence ID" value="MBB5149152.1"/>
    <property type="molecule type" value="Genomic_DNA"/>
</dbReference>
<sequence>MTEVMSNLYQIMVILYAISIMFYFVDYFYKKEIIRRTAFWLVSIVWILQTAFIVLSVLETKRFPILSLSEGIYFYAWLLVTLSIFLHCIARTDLPVFFINILGFIFMTIRLFAPNNLNPVLKTMESEMLFIHIGFAILSYAAFSISFVFSVLYLILYHLLKKKKYTKLWSRLPSLSQMATWMNYSIIIGLPIMVISLLLGLESAFMKVEGAISFFDAKIIGSFIVLVIYVAIIMLKQRGIITGLSFAWTQVYAYFVVLINFFLGSKLSQFHIWY</sequence>
<evidence type="ECO:0000256" key="4">
    <source>
        <dbReference type="ARBA" id="ARBA00023136"/>
    </source>
</evidence>
<feature type="transmembrane region" description="Helical" evidence="5">
    <location>
        <begin position="6"/>
        <end position="25"/>
    </location>
</feature>
<evidence type="ECO:0000256" key="3">
    <source>
        <dbReference type="ARBA" id="ARBA00022989"/>
    </source>
</evidence>
<dbReference type="RefSeq" id="WP_016838431.1">
    <property type="nucleotide sequence ID" value="NZ_JAAXPW010000016.1"/>
</dbReference>
<feature type="transmembrane region" description="Helical" evidence="5">
    <location>
        <begin position="181"/>
        <end position="199"/>
    </location>
</feature>